<dbReference type="RefSeq" id="XP_033663841.1">
    <property type="nucleotide sequence ID" value="XM_033818033.1"/>
</dbReference>
<dbReference type="EMBL" id="ML993611">
    <property type="protein sequence ID" value="KAF2162952.1"/>
    <property type="molecule type" value="Genomic_DNA"/>
</dbReference>
<evidence type="ECO:0000256" key="1">
    <source>
        <dbReference type="SAM" id="MobiDB-lite"/>
    </source>
</evidence>
<dbReference type="Gene3D" id="1.25.40.10">
    <property type="entry name" value="Tetratricopeptide repeat domain"/>
    <property type="match status" value="1"/>
</dbReference>
<feature type="region of interest" description="Disordered" evidence="1">
    <location>
        <begin position="702"/>
        <end position="728"/>
    </location>
</feature>
<name>A0A6A6CAM3_ZASCE</name>
<reference evidence="3" key="1">
    <citation type="journal article" date="2020" name="Stud. Mycol.">
        <title>101 Dothideomycetes genomes: a test case for predicting lifestyles and emergence of pathogens.</title>
        <authorList>
            <person name="Haridas S."/>
            <person name="Albert R."/>
            <person name="Binder M."/>
            <person name="Bloem J."/>
            <person name="Labutti K."/>
            <person name="Salamov A."/>
            <person name="Andreopoulos B."/>
            <person name="Baker S."/>
            <person name="Barry K."/>
            <person name="Bills G."/>
            <person name="Bluhm B."/>
            <person name="Cannon C."/>
            <person name="Castanera R."/>
            <person name="Culley D."/>
            <person name="Daum C."/>
            <person name="Ezra D."/>
            <person name="Gonzalez J."/>
            <person name="Henrissat B."/>
            <person name="Kuo A."/>
            <person name="Liang C."/>
            <person name="Lipzen A."/>
            <person name="Lutzoni F."/>
            <person name="Magnuson J."/>
            <person name="Mondo S."/>
            <person name="Nolan M."/>
            <person name="Ohm R."/>
            <person name="Pangilinan J."/>
            <person name="Park H.-J."/>
            <person name="Ramirez L."/>
            <person name="Alfaro M."/>
            <person name="Sun H."/>
            <person name="Tritt A."/>
            <person name="Yoshinaga Y."/>
            <person name="Zwiers L.-H."/>
            <person name="Turgeon B."/>
            <person name="Goodwin S."/>
            <person name="Spatafora J."/>
            <person name="Crous P."/>
            <person name="Grigoriev I."/>
        </authorList>
    </citation>
    <scope>NUCLEOTIDE SEQUENCE</scope>
    <source>
        <strain evidence="3">ATCC 36951</strain>
    </source>
</reference>
<dbReference type="FunFam" id="1.25.40.10:FF:000202">
    <property type="entry name" value="Unplaced genomic scaffold supercont1.7, whole genome shotgun sequence"/>
    <property type="match status" value="1"/>
</dbReference>
<feature type="compositionally biased region" description="Polar residues" evidence="1">
    <location>
        <begin position="708"/>
        <end position="727"/>
    </location>
</feature>
<dbReference type="GeneID" id="54571305"/>
<dbReference type="OrthoDB" id="2017974at2759"/>
<evidence type="ECO:0000259" key="2">
    <source>
        <dbReference type="Pfam" id="PF10373"/>
    </source>
</evidence>
<protein>
    <recommendedName>
        <fullName evidence="2">DNA/RNA-binding domain-containing protein</fullName>
    </recommendedName>
</protein>
<proteinExistence type="predicted"/>
<keyword evidence="4" id="KW-1185">Reference proteome</keyword>
<dbReference type="GO" id="GO:0005697">
    <property type="term" value="C:telomerase holoenzyme complex"/>
    <property type="evidence" value="ECO:0007669"/>
    <property type="project" value="TreeGrafter"/>
</dbReference>
<dbReference type="GO" id="GO:0042162">
    <property type="term" value="F:telomeric DNA binding"/>
    <property type="evidence" value="ECO:0007669"/>
    <property type="project" value="TreeGrafter"/>
</dbReference>
<dbReference type="InterPro" id="IPR018834">
    <property type="entry name" value="DNA/RNA-bd_Est1-type"/>
</dbReference>
<organism evidence="3 4">
    <name type="scientific">Zasmidium cellare ATCC 36951</name>
    <dbReference type="NCBI Taxonomy" id="1080233"/>
    <lineage>
        <taxon>Eukaryota</taxon>
        <taxon>Fungi</taxon>
        <taxon>Dikarya</taxon>
        <taxon>Ascomycota</taxon>
        <taxon>Pezizomycotina</taxon>
        <taxon>Dothideomycetes</taxon>
        <taxon>Dothideomycetidae</taxon>
        <taxon>Mycosphaerellales</taxon>
        <taxon>Mycosphaerellaceae</taxon>
        <taxon>Zasmidium</taxon>
    </lineage>
</organism>
<dbReference type="PANTHER" id="PTHR15696:SF0">
    <property type="entry name" value="TELOMERASE-BINDING PROTEIN EST1A"/>
    <property type="match status" value="1"/>
</dbReference>
<feature type="region of interest" description="Disordered" evidence="1">
    <location>
        <begin position="601"/>
        <end position="688"/>
    </location>
</feature>
<dbReference type="GO" id="GO:0070034">
    <property type="term" value="F:telomerase RNA binding"/>
    <property type="evidence" value="ECO:0007669"/>
    <property type="project" value="TreeGrafter"/>
</dbReference>
<dbReference type="Pfam" id="PF10373">
    <property type="entry name" value="EST1_DNA_bind"/>
    <property type="match status" value="1"/>
</dbReference>
<accession>A0A6A6CAM3</accession>
<feature type="compositionally biased region" description="Low complexity" evidence="1">
    <location>
        <begin position="629"/>
        <end position="649"/>
    </location>
</feature>
<feature type="domain" description="DNA/RNA-binding" evidence="2">
    <location>
        <begin position="243"/>
        <end position="298"/>
    </location>
</feature>
<dbReference type="GO" id="GO:0000184">
    <property type="term" value="P:nuclear-transcribed mRNA catabolic process, nonsense-mediated decay"/>
    <property type="evidence" value="ECO:0007669"/>
    <property type="project" value="TreeGrafter"/>
</dbReference>
<evidence type="ECO:0000313" key="4">
    <source>
        <dbReference type="Proteomes" id="UP000799537"/>
    </source>
</evidence>
<gene>
    <name evidence="3" type="ORF">M409DRAFT_68892</name>
</gene>
<dbReference type="SUPFAM" id="SSF48452">
    <property type="entry name" value="TPR-like"/>
    <property type="match status" value="1"/>
</dbReference>
<dbReference type="InterPro" id="IPR011990">
    <property type="entry name" value="TPR-like_helical_dom_sf"/>
</dbReference>
<dbReference type="Proteomes" id="UP000799537">
    <property type="component" value="Unassembled WGS sequence"/>
</dbReference>
<feature type="region of interest" description="Disordered" evidence="1">
    <location>
        <begin position="756"/>
        <end position="785"/>
    </location>
</feature>
<sequence>MIEAKSLVRPFVQSHDRHTKPQHRDSGYDSMPSRQNTGQLAPGAGVVPSTSLPQTIHEHRDDLSANTRYPGLILQPDSSPISQEQLGAEVKGIYAGLVMVEAKCVNIDAAQAADPNSQLGPEQWQALIALHRTLLYEHHDFLMATQHPSATQALRGLPTKYSIPARMWKHGIHTFLEVLRHRRPHSQDYMLAFIYLAYQMMALLLETVPSFTDTWIECLGDLARYRMAIEEEKEAHATWGGVAARWYTMASDRHPAIGRLYHHLGILERPSLRKFCLYAKSLSCVIPFPNARDSLSTLCGPIVQDENTIQSSSHSVEARIVTYHALVYSKAEQKLIDTVGNDALQLLNQQLPKLRDIGAYLAVTNIAAIFELGSPTNILFQQYAMAINRAMQNSRPSMTPGGLADHKNQFQPALTNASPTPSLVSTTSFWENTFALALRNYTSIEDILPYVHVMLVSLHSLDSLRTRLSIDQTENHTIDALNVGRLAWDALADFLNTLVRSQPISAWILECARQRAFPAPERKEDVKPLSEDFLIRGLIWAQFYFASGWFDGQTEDDGRSIESDNTHKARVERVLWLGLYLAFHTEPLHYDVQRKVFSAPNYVPPPSTRATAPSDPAEVEMAECYTEQTSDAPSPRSRSSLATSSSPSSEDGFTFVKLPKPTQATSHSWANVAAKPAKPTRARKQRPDVNAFKVADQNGMALQPPHSAFTTSATSQMDPPSTTTEQPPASRFVLPTAIYQPSWMVVVVDEKSMSETSVHHSTGRRLQAKHSQQSGPGVRHPACTHFSSPVEAKALLVISA</sequence>
<feature type="region of interest" description="Disordered" evidence="1">
    <location>
        <begin position="1"/>
        <end position="51"/>
    </location>
</feature>
<dbReference type="InterPro" id="IPR045153">
    <property type="entry name" value="Est1/Ebs1-like"/>
</dbReference>
<dbReference type="AlphaFoldDB" id="A0A6A6CAM3"/>
<dbReference type="PANTHER" id="PTHR15696">
    <property type="entry name" value="SMG-7 SUPPRESSOR WITH MORPHOLOGICAL EFFECT ON GENITALIA PROTEIN 7"/>
    <property type="match status" value="1"/>
</dbReference>
<evidence type="ECO:0000313" key="3">
    <source>
        <dbReference type="EMBL" id="KAF2162952.1"/>
    </source>
</evidence>